<proteinExistence type="predicted"/>
<evidence type="ECO:0000313" key="1">
    <source>
        <dbReference type="EMBL" id="VVD60225.1"/>
    </source>
</evidence>
<dbReference type="EMBL" id="CABPSJ010000001">
    <property type="protein sequence ID" value="VVD60225.1"/>
    <property type="molecule type" value="Genomic_DNA"/>
</dbReference>
<gene>
    <name evidence="1" type="ORF">PCO31110_00061</name>
</gene>
<evidence type="ECO:0000313" key="2">
    <source>
        <dbReference type="Proteomes" id="UP000337189"/>
    </source>
</evidence>
<reference evidence="1 2" key="1">
    <citation type="submission" date="2019-08" db="EMBL/GenBank/DDBJ databases">
        <authorList>
            <person name="Peeters C."/>
        </authorList>
    </citation>
    <scope>NUCLEOTIDE SEQUENCE [LARGE SCALE GENOMIC DNA]</scope>
    <source>
        <strain evidence="1 2">LMG 31110</strain>
    </source>
</reference>
<name>A0A5E4RAI5_9BURK</name>
<dbReference type="Proteomes" id="UP000337189">
    <property type="component" value="Unassembled WGS sequence"/>
</dbReference>
<dbReference type="AlphaFoldDB" id="A0A5E4RAI5"/>
<accession>A0A5E4RAI5</accession>
<protein>
    <submittedName>
        <fullName evidence="1">Uncharacterized protein</fullName>
    </submittedName>
</protein>
<organism evidence="1 2">
    <name type="scientific">Pandoraea communis</name>
    <dbReference type="NCBI Taxonomy" id="2508297"/>
    <lineage>
        <taxon>Bacteria</taxon>
        <taxon>Pseudomonadati</taxon>
        <taxon>Pseudomonadota</taxon>
        <taxon>Betaproteobacteria</taxon>
        <taxon>Burkholderiales</taxon>
        <taxon>Burkholderiaceae</taxon>
        <taxon>Pandoraea</taxon>
    </lineage>
</organism>
<sequence length="79" mass="8488">MYVMSVTRALFGASGGELPIQDIGHHADRTATITRLATVADLRTQTFAFHQSMHAVAAEKISAPKACHVSLVSSFAKNF</sequence>